<dbReference type="AlphaFoldDB" id="A0A4R2C0S4"/>
<gene>
    <name evidence="2" type="ORF">EV665_14315</name>
</gene>
<keyword evidence="1" id="KW-0812">Transmembrane</keyword>
<evidence type="ECO:0000313" key="3">
    <source>
        <dbReference type="Proteomes" id="UP000295351"/>
    </source>
</evidence>
<keyword evidence="3" id="KW-1185">Reference proteome</keyword>
<dbReference type="Proteomes" id="UP000295351">
    <property type="component" value="Unassembled WGS sequence"/>
</dbReference>
<evidence type="ECO:0000256" key="1">
    <source>
        <dbReference type="SAM" id="Phobius"/>
    </source>
</evidence>
<sequence length="65" mass="7055">MTFTVDFGWWLVPAVITLLSFGIAAFMSRDMGDDRFGAGAVIMFGFYLMASVASLAAWLVWALAA</sequence>
<name>A0A4R2C0S4_SHIGR</name>
<organism evidence="2 3">
    <name type="scientific">Shinella granuli</name>
    <dbReference type="NCBI Taxonomy" id="323621"/>
    <lineage>
        <taxon>Bacteria</taxon>
        <taxon>Pseudomonadati</taxon>
        <taxon>Pseudomonadota</taxon>
        <taxon>Alphaproteobacteria</taxon>
        <taxon>Hyphomicrobiales</taxon>
        <taxon>Rhizobiaceae</taxon>
        <taxon>Shinella</taxon>
    </lineage>
</organism>
<keyword evidence="1" id="KW-1133">Transmembrane helix</keyword>
<dbReference type="RefSeq" id="WP_133036992.1">
    <property type="nucleotide sequence ID" value="NZ_BAABEI010000012.1"/>
</dbReference>
<keyword evidence="1" id="KW-0472">Membrane</keyword>
<protein>
    <submittedName>
        <fullName evidence="2">Uncharacterized protein</fullName>
    </submittedName>
</protein>
<dbReference type="EMBL" id="SLVX01000043">
    <property type="protein sequence ID" value="TCN32972.1"/>
    <property type="molecule type" value="Genomic_DNA"/>
</dbReference>
<reference evidence="2 3" key="1">
    <citation type="submission" date="2019-03" db="EMBL/GenBank/DDBJ databases">
        <title>Genomic Encyclopedia of Type Strains, Phase IV (KMG-IV): sequencing the most valuable type-strain genomes for metagenomic binning, comparative biology and taxonomic classification.</title>
        <authorList>
            <person name="Goeker M."/>
        </authorList>
    </citation>
    <scope>NUCLEOTIDE SEQUENCE [LARGE SCALE GENOMIC DNA]</scope>
    <source>
        <strain evidence="2 3">DSM 18401</strain>
    </source>
</reference>
<comment type="caution">
    <text evidence="2">The sequence shown here is derived from an EMBL/GenBank/DDBJ whole genome shotgun (WGS) entry which is preliminary data.</text>
</comment>
<feature type="transmembrane region" description="Helical" evidence="1">
    <location>
        <begin position="7"/>
        <end position="27"/>
    </location>
</feature>
<feature type="transmembrane region" description="Helical" evidence="1">
    <location>
        <begin position="39"/>
        <end position="64"/>
    </location>
</feature>
<accession>A0A4R2C0S4</accession>
<proteinExistence type="predicted"/>
<evidence type="ECO:0000313" key="2">
    <source>
        <dbReference type="EMBL" id="TCN32972.1"/>
    </source>
</evidence>